<name>A0AAV7ND07_PLEWA</name>
<organism evidence="1 2">
    <name type="scientific">Pleurodeles waltl</name>
    <name type="common">Iberian ribbed newt</name>
    <dbReference type="NCBI Taxonomy" id="8319"/>
    <lineage>
        <taxon>Eukaryota</taxon>
        <taxon>Metazoa</taxon>
        <taxon>Chordata</taxon>
        <taxon>Craniata</taxon>
        <taxon>Vertebrata</taxon>
        <taxon>Euteleostomi</taxon>
        <taxon>Amphibia</taxon>
        <taxon>Batrachia</taxon>
        <taxon>Caudata</taxon>
        <taxon>Salamandroidea</taxon>
        <taxon>Salamandridae</taxon>
        <taxon>Pleurodelinae</taxon>
        <taxon>Pleurodeles</taxon>
    </lineage>
</organism>
<evidence type="ECO:0000313" key="2">
    <source>
        <dbReference type="Proteomes" id="UP001066276"/>
    </source>
</evidence>
<dbReference type="Proteomes" id="UP001066276">
    <property type="component" value="Chromosome 8"/>
</dbReference>
<evidence type="ECO:0000313" key="1">
    <source>
        <dbReference type="EMBL" id="KAJ1113381.1"/>
    </source>
</evidence>
<keyword evidence="2" id="KW-1185">Reference proteome</keyword>
<reference evidence="1" key="1">
    <citation type="journal article" date="2022" name="bioRxiv">
        <title>Sequencing and chromosome-scale assembly of the giantPleurodeles waltlgenome.</title>
        <authorList>
            <person name="Brown T."/>
            <person name="Elewa A."/>
            <person name="Iarovenko S."/>
            <person name="Subramanian E."/>
            <person name="Araus A.J."/>
            <person name="Petzold A."/>
            <person name="Susuki M."/>
            <person name="Suzuki K.-i.T."/>
            <person name="Hayashi T."/>
            <person name="Toyoda A."/>
            <person name="Oliveira C."/>
            <person name="Osipova E."/>
            <person name="Leigh N.D."/>
            <person name="Simon A."/>
            <person name="Yun M.H."/>
        </authorList>
    </citation>
    <scope>NUCLEOTIDE SEQUENCE</scope>
    <source>
        <strain evidence="1">20211129_DDA</strain>
        <tissue evidence="1">Liver</tissue>
    </source>
</reference>
<dbReference type="EMBL" id="JANPWB010000012">
    <property type="protein sequence ID" value="KAJ1113381.1"/>
    <property type="molecule type" value="Genomic_DNA"/>
</dbReference>
<accession>A0AAV7ND07</accession>
<sequence length="87" mass="9743">MPRLSPGLMQELESEMDMEELGVATQALSRSKAPGGYGFAAEFYQAYSVALRGKLLEVLREARDSRILLHDEGGYYLPVVKALERCY</sequence>
<dbReference type="AlphaFoldDB" id="A0AAV7ND07"/>
<comment type="caution">
    <text evidence="1">The sequence shown here is derived from an EMBL/GenBank/DDBJ whole genome shotgun (WGS) entry which is preliminary data.</text>
</comment>
<protein>
    <submittedName>
        <fullName evidence="1">Uncharacterized protein</fullName>
    </submittedName>
</protein>
<proteinExistence type="predicted"/>
<gene>
    <name evidence="1" type="ORF">NDU88_001627</name>
</gene>